<dbReference type="Pfam" id="PF02661">
    <property type="entry name" value="Fic"/>
    <property type="match status" value="1"/>
</dbReference>
<feature type="domain" description="Fido" evidence="1">
    <location>
        <begin position="12"/>
        <end position="49"/>
    </location>
</feature>
<evidence type="ECO:0000313" key="3">
    <source>
        <dbReference type="Proteomes" id="UP001549363"/>
    </source>
</evidence>
<reference evidence="2 3" key="1">
    <citation type="submission" date="2024-06" db="EMBL/GenBank/DDBJ databases">
        <title>Sorghum-associated microbial communities from plants grown in Nebraska, USA.</title>
        <authorList>
            <person name="Schachtman D."/>
        </authorList>
    </citation>
    <scope>NUCLEOTIDE SEQUENCE [LARGE SCALE GENOMIC DNA]</scope>
    <source>
        <strain evidence="2 3">736</strain>
    </source>
</reference>
<dbReference type="InterPro" id="IPR036597">
    <property type="entry name" value="Fido-like_dom_sf"/>
</dbReference>
<name>A0ABV2PNC7_9BACI</name>
<evidence type="ECO:0000259" key="1">
    <source>
        <dbReference type="Pfam" id="PF02661"/>
    </source>
</evidence>
<keyword evidence="3" id="KW-1185">Reference proteome</keyword>
<dbReference type="SUPFAM" id="SSF140931">
    <property type="entry name" value="Fic-like"/>
    <property type="match status" value="1"/>
</dbReference>
<dbReference type="InterPro" id="IPR053737">
    <property type="entry name" value="Type_II_TA_Toxin"/>
</dbReference>
<comment type="caution">
    <text evidence="2">The sequence shown here is derived from an EMBL/GenBank/DDBJ whole genome shotgun (WGS) entry which is preliminary data.</text>
</comment>
<dbReference type="Gene3D" id="1.20.120.1870">
    <property type="entry name" value="Fic/DOC protein, Fido domain"/>
    <property type="match status" value="1"/>
</dbReference>
<dbReference type="EMBL" id="JBEPSB010000021">
    <property type="protein sequence ID" value="MET4562469.1"/>
    <property type="molecule type" value="Genomic_DNA"/>
</dbReference>
<organism evidence="2 3">
    <name type="scientific">Lysinibacillus parviboronicapiens</name>
    <dbReference type="NCBI Taxonomy" id="436516"/>
    <lineage>
        <taxon>Bacteria</taxon>
        <taxon>Bacillati</taxon>
        <taxon>Bacillota</taxon>
        <taxon>Bacilli</taxon>
        <taxon>Bacillales</taxon>
        <taxon>Bacillaceae</taxon>
        <taxon>Lysinibacillus</taxon>
    </lineage>
</organism>
<proteinExistence type="predicted"/>
<sequence length="97" mass="11557">MAAQIQATLTDESISTTYRALKHMYYAMRTQIFWDGNKRTALISANYILLLNRNGVLHIEEKKLEHWNELLSEFYETNEDEKIIDWTYNNCIFGIDY</sequence>
<gene>
    <name evidence="2" type="ORF">ABIA69_003659</name>
</gene>
<dbReference type="Proteomes" id="UP001549363">
    <property type="component" value="Unassembled WGS sequence"/>
</dbReference>
<protein>
    <submittedName>
        <fullName evidence="2">Prophage maintenance system killer protein</fullName>
    </submittedName>
</protein>
<evidence type="ECO:0000313" key="2">
    <source>
        <dbReference type="EMBL" id="MET4562469.1"/>
    </source>
</evidence>
<accession>A0ABV2PNC7</accession>
<dbReference type="InterPro" id="IPR003812">
    <property type="entry name" value="Fido"/>
</dbReference>